<sequence>MINNHCMYKSRAGNEDMNLYIEKEEKIRIKRKMLSWICNFDNPSLSRIHEDIVTIQLPAWILQGKWLLVWPFD</sequence>
<protein>
    <submittedName>
        <fullName evidence="1">Uncharacterized protein</fullName>
    </submittedName>
</protein>
<comment type="caution">
    <text evidence="1">The sequence shown here is derived from an EMBL/GenBank/DDBJ whole genome shotgun (WGS) entry which is preliminary data.</text>
</comment>
<dbReference type="EMBL" id="CM047745">
    <property type="protein sequence ID" value="KAJ0024510.1"/>
    <property type="molecule type" value="Genomic_DNA"/>
</dbReference>
<dbReference type="Proteomes" id="UP001163603">
    <property type="component" value="Chromosome 10"/>
</dbReference>
<proteinExistence type="predicted"/>
<organism evidence="1 2">
    <name type="scientific">Pistacia integerrima</name>
    <dbReference type="NCBI Taxonomy" id="434235"/>
    <lineage>
        <taxon>Eukaryota</taxon>
        <taxon>Viridiplantae</taxon>
        <taxon>Streptophyta</taxon>
        <taxon>Embryophyta</taxon>
        <taxon>Tracheophyta</taxon>
        <taxon>Spermatophyta</taxon>
        <taxon>Magnoliopsida</taxon>
        <taxon>eudicotyledons</taxon>
        <taxon>Gunneridae</taxon>
        <taxon>Pentapetalae</taxon>
        <taxon>rosids</taxon>
        <taxon>malvids</taxon>
        <taxon>Sapindales</taxon>
        <taxon>Anacardiaceae</taxon>
        <taxon>Pistacia</taxon>
    </lineage>
</organism>
<name>A0ACC0XVK9_9ROSI</name>
<gene>
    <name evidence="1" type="ORF">Pint_09042</name>
</gene>
<accession>A0ACC0XVK9</accession>
<keyword evidence="2" id="KW-1185">Reference proteome</keyword>
<reference evidence="2" key="1">
    <citation type="journal article" date="2023" name="G3 (Bethesda)">
        <title>Genome assembly and association tests identify interacting loci associated with vigor, precocity, and sex in interspecific pistachio rootstocks.</title>
        <authorList>
            <person name="Palmer W."/>
            <person name="Jacygrad E."/>
            <person name="Sagayaradj S."/>
            <person name="Cavanaugh K."/>
            <person name="Han R."/>
            <person name="Bertier L."/>
            <person name="Beede B."/>
            <person name="Kafkas S."/>
            <person name="Golino D."/>
            <person name="Preece J."/>
            <person name="Michelmore R."/>
        </authorList>
    </citation>
    <scope>NUCLEOTIDE SEQUENCE [LARGE SCALE GENOMIC DNA]</scope>
</reference>
<evidence type="ECO:0000313" key="2">
    <source>
        <dbReference type="Proteomes" id="UP001163603"/>
    </source>
</evidence>
<evidence type="ECO:0000313" key="1">
    <source>
        <dbReference type="EMBL" id="KAJ0024510.1"/>
    </source>
</evidence>